<proteinExistence type="predicted"/>
<keyword evidence="2" id="KW-1185">Reference proteome</keyword>
<evidence type="ECO:0000313" key="1">
    <source>
        <dbReference type="EMBL" id="CAG9950562.1"/>
    </source>
</evidence>
<reference evidence="1" key="2">
    <citation type="submission" date="2021-10" db="EMBL/GenBank/DDBJ databases">
        <authorList>
            <person name="Piombo E."/>
        </authorList>
    </citation>
    <scope>NUCLEOTIDE SEQUENCE</scope>
</reference>
<evidence type="ECO:0000313" key="2">
    <source>
        <dbReference type="Proteomes" id="UP000836387"/>
    </source>
</evidence>
<dbReference type="EMBL" id="CADEHS020000184">
    <property type="protein sequence ID" value="CAG9950562.1"/>
    <property type="molecule type" value="Genomic_DNA"/>
</dbReference>
<reference evidence="1" key="1">
    <citation type="submission" date="2020-04" db="EMBL/GenBank/DDBJ databases">
        <authorList>
            <person name="Broberg M."/>
        </authorList>
    </citation>
    <scope>NUCLEOTIDE SEQUENCE</scope>
</reference>
<protein>
    <submittedName>
        <fullName evidence="1">Uncharacterized protein</fullName>
    </submittedName>
</protein>
<sequence length="133" mass="13979">MAPMKTPALVRKSRTVAVTMIIDPKSPRHQTHEADSAVCAPRDLSQVPGRDQARLSLGQDAKLRAECIGCDGCVVGDDADHEEVAAPRVAQGPDGSRGILVGEGSLSGAKLVSVCDREDGSDEGVGKDWSKMQ</sequence>
<comment type="caution">
    <text evidence="1">The sequence shown here is derived from an EMBL/GenBank/DDBJ whole genome shotgun (WGS) entry which is preliminary data.</text>
</comment>
<name>A0ACA9UBV2_BIOOC</name>
<accession>A0ACA9UBV2</accession>
<gene>
    <name evidence="1" type="ORF">CRV2_00020885</name>
</gene>
<organism evidence="1 2">
    <name type="scientific">Clonostachys rosea f. rosea IK726</name>
    <dbReference type="NCBI Taxonomy" id="1349383"/>
    <lineage>
        <taxon>Eukaryota</taxon>
        <taxon>Fungi</taxon>
        <taxon>Dikarya</taxon>
        <taxon>Ascomycota</taxon>
        <taxon>Pezizomycotina</taxon>
        <taxon>Sordariomycetes</taxon>
        <taxon>Hypocreomycetidae</taxon>
        <taxon>Hypocreales</taxon>
        <taxon>Bionectriaceae</taxon>
        <taxon>Clonostachys</taxon>
    </lineage>
</organism>
<dbReference type="Proteomes" id="UP000836387">
    <property type="component" value="Unassembled WGS sequence"/>
</dbReference>